<keyword evidence="2" id="KW-0732">Signal</keyword>
<organism evidence="3 4">
    <name type="scientific">Tilletia caries</name>
    <name type="common">wheat bunt fungus</name>
    <dbReference type="NCBI Taxonomy" id="13290"/>
    <lineage>
        <taxon>Eukaryota</taxon>
        <taxon>Fungi</taxon>
        <taxon>Dikarya</taxon>
        <taxon>Basidiomycota</taxon>
        <taxon>Ustilaginomycotina</taxon>
        <taxon>Exobasidiomycetes</taxon>
        <taxon>Tilletiales</taxon>
        <taxon>Tilletiaceae</taxon>
        <taxon>Tilletia</taxon>
    </lineage>
</organism>
<evidence type="ECO:0000256" key="1">
    <source>
        <dbReference type="SAM" id="MobiDB-lite"/>
    </source>
</evidence>
<protein>
    <submittedName>
        <fullName evidence="3">Uncharacterized protein</fullName>
    </submittedName>
</protein>
<comment type="caution">
    <text evidence="3">The sequence shown here is derived from an EMBL/GenBank/DDBJ whole genome shotgun (WGS) entry which is preliminary data.</text>
</comment>
<feature type="compositionally biased region" description="Low complexity" evidence="1">
    <location>
        <begin position="86"/>
        <end position="101"/>
    </location>
</feature>
<feature type="compositionally biased region" description="Basic residues" evidence="1">
    <location>
        <begin position="102"/>
        <end position="114"/>
    </location>
</feature>
<dbReference type="Proteomes" id="UP000077671">
    <property type="component" value="Unassembled WGS sequence"/>
</dbReference>
<reference evidence="3" key="1">
    <citation type="submission" date="2016-04" db="EMBL/GenBank/DDBJ databases">
        <authorList>
            <person name="Nguyen H.D."/>
            <person name="Kesanakurti P."/>
            <person name="Cullis J."/>
            <person name="Levesque C.A."/>
            <person name="Hambleton S."/>
        </authorList>
    </citation>
    <scope>NUCLEOTIDE SEQUENCE</scope>
    <source>
        <strain evidence="3">DAOMC 238032</strain>
    </source>
</reference>
<dbReference type="EMBL" id="LWDD02001490">
    <property type="protein sequence ID" value="KAE8247733.1"/>
    <property type="molecule type" value="Genomic_DNA"/>
</dbReference>
<sequence>MQLSSKLALVLCAILAAIPTRSAPTATGASDIAPCSPDDLVIGSSSHLDQGTEDLADEGQSLAEIVSFRRSTEDLRGDGGNSFHPSAATASTTTSALTSTRASKRRRPRRKSSI</sequence>
<reference evidence="3" key="2">
    <citation type="journal article" date="2019" name="IMA Fungus">
        <title>Genome sequencing and comparison of five Tilletia species to identify candidate genes for the detection of regulated species infecting wheat.</title>
        <authorList>
            <person name="Nguyen H.D.T."/>
            <person name="Sultana T."/>
            <person name="Kesanakurti P."/>
            <person name="Hambleton S."/>
        </authorList>
    </citation>
    <scope>NUCLEOTIDE SEQUENCE</scope>
    <source>
        <strain evidence="3">DAOMC 238032</strain>
    </source>
</reference>
<evidence type="ECO:0000313" key="4">
    <source>
        <dbReference type="Proteomes" id="UP000077671"/>
    </source>
</evidence>
<proteinExistence type="predicted"/>
<evidence type="ECO:0000313" key="3">
    <source>
        <dbReference type="EMBL" id="KAE8247733.1"/>
    </source>
</evidence>
<accession>A0A177SY16</accession>
<feature type="chain" id="PRO_5043904434" evidence="2">
    <location>
        <begin position="23"/>
        <end position="114"/>
    </location>
</feature>
<evidence type="ECO:0000256" key="2">
    <source>
        <dbReference type="SAM" id="SignalP"/>
    </source>
</evidence>
<name>A0A177SY16_9BASI</name>
<feature type="region of interest" description="Disordered" evidence="1">
    <location>
        <begin position="22"/>
        <end position="56"/>
    </location>
</feature>
<feature type="signal peptide" evidence="2">
    <location>
        <begin position="1"/>
        <end position="22"/>
    </location>
</feature>
<feature type="region of interest" description="Disordered" evidence="1">
    <location>
        <begin position="73"/>
        <end position="114"/>
    </location>
</feature>
<dbReference type="AlphaFoldDB" id="A0A177SY16"/>
<gene>
    <name evidence="3" type="ORF">A4X03_0g6971</name>
</gene>